<reference evidence="1 2" key="1">
    <citation type="submission" date="2018-10" db="EMBL/GenBank/DDBJ databases">
        <authorList>
            <person name="Ekblom R."/>
            <person name="Jareborg N."/>
        </authorList>
    </citation>
    <scope>NUCLEOTIDE SEQUENCE [LARGE SCALE GENOMIC DNA]</scope>
    <source>
        <tissue evidence="1">Muscle</tissue>
    </source>
</reference>
<protein>
    <submittedName>
        <fullName evidence="1">Uncharacterized protein</fullName>
    </submittedName>
</protein>
<dbReference type="AlphaFoldDB" id="A0A9X9Q2C1"/>
<name>A0A9X9Q2C1_GULGU</name>
<keyword evidence="2" id="KW-1185">Reference proteome</keyword>
<feature type="non-terminal residue" evidence="1">
    <location>
        <position position="1"/>
    </location>
</feature>
<accession>A0A9X9Q2C1</accession>
<comment type="caution">
    <text evidence="1">The sequence shown here is derived from an EMBL/GenBank/DDBJ whole genome shotgun (WGS) entry which is preliminary data.</text>
</comment>
<sequence>SHCECQVLYAGVTEFSFFFYSNYANSREFCQPLSPAWKEYEMYVSSLNSCPNFTHHTQTHTPTHVCTHTHTFFRWHVASSPFSGCVTSWGL</sequence>
<dbReference type="Proteomes" id="UP000269945">
    <property type="component" value="Unassembled WGS sequence"/>
</dbReference>
<organism evidence="1 2">
    <name type="scientific">Gulo gulo</name>
    <name type="common">Wolverine</name>
    <name type="synonym">Gluton</name>
    <dbReference type="NCBI Taxonomy" id="48420"/>
    <lineage>
        <taxon>Eukaryota</taxon>
        <taxon>Metazoa</taxon>
        <taxon>Chordata</taxon>
        <taxon>Craniata</taxon>
        <taxon>Vertebrata</taxon>
        <taxon>Euteleostomi</taxon>
        <taxon>Mammalia</taxon>
        <taxon>Eutheria</taxon>
        <taxon>Laurasiatheria</taxon>
        <taxon>Carnivora</taxon>
        <taxon>Caniformia</taxon>
        <taxon>Musteloidea</taxon>
        <taxon>Mustelidae</taxon>
        <taxon>Guloninae</taxon>
        <taxon>Gulo</taxon>
    </lineage>
</organism>
<evidence type="ECO:0000313" key="2">
    <source>
        <dbReference type="Proteomes" id="UP000269945"/>
    </source>
</evidence>
<evidence type="ECO:0000313" key="1">
    <source>
        <dbReference type="EMBL" id="VCW97866.1"/>
    </source>
</evidence>
<gene>
    <name evidence="1" type="ORF">BN2614_LOCUS3</name>
</gene>
<dbReference type="EMBL" id="CYRY02023418">
    <property type="protein sequence ID" value="VCW97866.1"/>
    <property type="molecule type" value="Genomic_DNA"/>
</dbReference>
<proteinExistence type="predicted"/>